<feature type="region of interest" description="Disordered" evidence="1">
    <location>
        <begin position="37"/>
        <end position="69"/>
    </location>
</feature>
<gene>
    <name evidence="2" type="ORF">CX676_04445</name>
</gene>
<dbReference type="OrthoDB" id="7778263at2"/>
<dbReference type="PROSITE" id="PS51257">
    <property type="entry name" value="PROKAR_LIPOPROTEIN"/>
    <property type="match status" value="1"/>
</dbReference>
<dbReference type="RefSeq" id="WP_101751550.1">
    <property type="nucleotide sequence ID" value="NZ_CP025430.1"/>
</dbReference>
<reference evidence="2 3" key="1">
    <citation type="journal article" date="2013" name="Antonie Van Leeuwenhoek">
        <title>Paracoccus zhejiangensis sp. nov., isolated from activated sludge in wastewater-treatment system.</title>
        <authorList>
            <person name="Wu Z.G."/>
            <person name="Zhang D.F."/>
            <person name="Liu Y.L."/>
            <person name="Wang F."/>
            <person name="Jiang X."/>
            <person name="Li C."/>
            <person name="Li S.P."/>
            <person name="Hong Q."/>
            <person name="Li W.J."/>
        </authorList>
    </citation>
    <scope>NUCLEOTIDE SEQUENCE [LARGE SCALE GENOMIC DNA]</scope>
    <source>
        <strain evidence="2 3">J6</strain>
    </source>
</reference>
<evidence type="ECO:0000313" key="2">
    <source>
        <dbReference type="EMBL" id="AUH63508.1"/>
    </source>
</evidence>
<evidence type="ECO:0000256" key="1">
    <source>
        <dbReference type="SAM" id="MobiDB-lite"/>
    </source>
</evidence>
<evidence type="ECO:0000313" key="3">
    <source>
        <dbReference type="Proteomes" id="UP000234530"/>
    </source>
</evidence>
<dbReference type="Proteomes" id="UP000234530">
    <property type="component" value="Chromosome"/>
</dbReference>
<dbReference type="EMBL" id="CP025430">
    <property type="protein sequence ID" value="AUH63508.1"/>
    <property type="molecule type" value="Genomic_DNA"/>
</dbReference>
<feature type="region of interest" description="Disordered" evidence="1">
    <location>
        <begin position="89"/>
        <end position="118"/>
    </location>
</feature>
<dbReference type="KEGG" id="pzh:CX676_04445"/>
<accession>A0A2H5EW20</accession>
<name>A0A2H5EW20_9RHOB</name>
<dbReference type="AlphaFoldDB" id="A0A2H5EW20"/>
<sequence>MLRALTLISLGLLAGCTDGSEDYPRLLPTQQILAEPTLPDHAEPAATSDAPVRNAVEGQGSVTRNAADAIPDPVDNAALSARAADLRRRAEALRNQTTEGDAACPTGSTAPDCPQPAP</sequence>
<keyword evidence="3" id="KW-1185">Reference proteome</keyword>
<proteinExistence type="predicted"/>
<protein>
    <submittedName>
        <fullName evidence="2">Uncharacterized protein</fullName>
    </submittedName>
</protein>
<organism evidence="2 3">
    <name type="scientific">Paracoccus zhejiangensis</name>
    <dbReference type="NCBI Taxonomy" id="1077935"/>
    <lineage>
        <taxon>Bacteria</taxon>
        <taxon>Pseudomonadati</taxon>
        <taxon>Pseudomonadota</taxon>
        <taxon>Alphaproteobacteria</taxon>
        <taxon>Rhodobacterales</taxon>
        <taxon>Paracoccaceae</taxon>
        <taxon>Paracoccus</taxon>
    </lineage>
</organism>